<reference evidence="3" key="1">
    <citation type="journal article" date="2014" name="Int. J. Syst. Evol. Microbiol.">
        <title>Complete genome sequence of Corynebacterium casei LMG S-19264T (=DSM 44701T), isolated from a smear-ripened cheese.</title>
        <authorList>
            <consortium name="US DOE Joint Genome Institute (JGI-PGF)"/>
            <person name="Walter F."/>
            <person name="Albersmeier A."/>
            <person name="Kalinowski J."/>
            <person name="Ruckert C."/>
        </authorList>
    </citation>
    <scope>NUCLEOTIDE SEQUENCE</scope>
    <source>
        <strain evidence="3">JCM 4654</strain>
    </source>
</reference>
<dbReference type="Proteomes" id="UP000608955">
    <property type="component" value="Unassembled WGS sequence"/>
</dbReference>
<comment type="caution">
    <text evidence="3">The sequence shown here is derived from an EMBL/GenBank/DDBJ whole genome shotgun (WGS) entry which is preliminary data.</text>
</comment>
<proteinExistence type="predicted"/>
<name>A0A918Y416_9ACTN</name>
<dbReference type="GO" id="GO:0003677">
    <property type="term" value="F:DNA binding"/>
    <property type="evidence" value="ECO:0007669"/>
    <property type="project" value="InterPro"/>
</dbReference>
<dbReference type="SMART" id="SM00530">
    <property type="entry name" value="HTH_XRE"/>
    <property type="match status" value="1"/>
</dbReference>
<dbReference type="InterPro" id="IPR001387">
    <property type="entry name" value="Cro/C1-type_HTH"/>
</dbReference>
<dbReference type="AlphaFoldDB" id="A0A918Y416"/>
<feature type="region of interest" description="Disordered" evidence="1">
    <location>
        <begin position="1"/>
        <end position="29"/>
    </location>
</feature>
<evidence type="ECO:0000256" key="1">
    <source>
        <dbReference type="SAM" id="MobiDB-lite"/>
    </source>
</evidence>
<dbReference type="InterPro" id="IPR043917">
    <property type="entry name" value="DUF5753"/>
</dbReference>
<keyword evidence="4" id="KW-1185">Reference proteome</keyword>
<organism evidence="3 4">
    <name type="scientific">Streptomyces naganishii JCM 4654</name>
    <dbReference type="NCBI Taxonomy" id="1306179"/>
    <lineage>
        <taxon>Bacteria</taxon>
        <taxon>Bacillati</taxon>
        <taxon>Actinomycetota</taxon>
        <taxon>Actinomycetes</taxon>
        <taxon>Kitasatosporales</taxon>
        <taxon>Streptomycetaceae</taxon>
        <taxon>Streptomyces</taxon>
    </lineage>
</organism>
<reference evidence="3" key="2">
    <citation type="submission" date="2020-09" db="EMBL/GenBank/DDBJ databases">
        <authorList>
            <person name="Sun Q."/>
            <person name="Ohkuma M."/>
        </authorList>
    </citation>
    <scope>NUCLEOTIDE SEQUENCE</scope>
    <source>
        <strain evidence="3">JCM 4654</strain>
    </source>
</reference>
<dbReference type="PROSITE" id="PS50943">
    <property type="entry name" value="HTH_CROC1"/>
    <property type="match status" value="1"/>
</dbReference>
<dbReference type="Gene3D" id="1.10.260.40">
    <property type="entry name" value="lambda repressor-like DNA-binding domains"/>
    <property type="match status" value="1"/>
</dbReference>
<evidence type="ECO:0000313" key="4">
    <source>
        <dbReference type="Proteomes" id="UP000608955"/>
    </source>
</evidence>
<dbReference type="InterPro" id="IPR010982">
    <property type="entry name" value="Lambda_DNA-bd_dom_sf"/>
</dbReference>
<dbReference type="CDD" id="cd00093">
    <property type="entry name" value="HTH_XRE"/>
    <property type="match status" value="1"/>
</dbReference>
<dbReference type="SUPFAM" id="SSF47413">
    <property type="entry name" value="lambda repressor-like DNA-binding domains"/>
    <property type="match status" value="1"/>
</dbReference>
<gene>
    <name evidence="3" type="ORF">GCM10010508_27660</name>
</gene>
<feature type="compositionally biased region" description="Gly residues" evidence="1">
    <location>
        <begin position="1"/>
        <end position="26"/>
    </location>
</feature>
<protein>
    <submittedName>
        <fullName evidence="3">Transcriptional regulator</fullName>
    </submittedName>
</protein>
<evidence type="ECO:0000259" key="2">
    <source>
        <dbReference type="PROSITE" id="PS50943"/>
    </source>
</evidence>
<feature type="domain" description="HTH cro/C1-type" evidence="2">
    <location>
        <begin position="42"/>
        <end position="84"/>
    </location>
</feature>
<dbReference type="Pfam" id="PF13560">
    <property type="entry name" value="HTH_31"/>
    <property type="match status" value="1"/>
</dbReference>
<sequence length="297" mass="32637">MTTGKGGGVDGSAGQGGGGAGNGGGNCEPELPESLKTFGAVLKALREEARLTQEQFAPLVRYSVAYIAKIEQGKRFPPRDLLERSDEVLGAVAGRVLRAAAKSLTRKAGLASWFLQWATIEEEALSLYAYESRVVPGLLQPEPYIRALFDRYLPPLTEEQAERQVVARLARQQLLVDRPHTTFSFVIEQALLERRMAGGAVTKSLLDHLITAGRHRNVELQIMPLLQEEHSGFEGEMYLAERADHSWVGYVEGHGTSMLISDPKSVSHMLQRYGKMRSQALSHQATASLLEQMRGAL</sequence>
<dbReference type="RefSeq" id="WP_190178084.1">
    <property type="nucleotide sequence ID" value="NZ_BMVF01000006.1"/>
</dbReference>
<dbReference type="EMBL" id="BMVF01000006">
    <property type="protein sequence ID" value="GHD89054.1"/>
    <property type="molecule type" value="Genomic_DNA"/>
</dbReference>
<evidence type="ECO:0000313" key="3">
    <source>
        <dbReference type="EMBL" id="GHD89054.1"/>
    </source>
</evidence>
<dbReference type="Pfam" id="PF19054">
    <property type="entry name" value="DUF5753"/>
    <property type="match status" value="1"/>
</dbReference>
<accession>A0A918Y416</accession>